<feature type="transmembrane region" description="Helical" evidence="7">
    <location>
        <begin position="123"/>
        <end position="142"/>
    </location>
</feature>
<comment type="subcellular location">
    <subcellularLocation>
        <location evidence="1">Cell membrane</location>
        <topology evidence="1">Multi-pass membrane protein</topology>
    </subcellularLocation>
</comment>
<comment type="caution">
    <text evidence="9">The sequence shown here is derived from an EMBL/GenBank/DDBJ whole genome shotgun (WGS) entry which is preliminary data.</text>
</comment>
<dbReference type="PIRSF" id="PIRSF017804">
    <property type="entry name" value="Secretion_EccD1"/>
    <property type="match status" value="1"/>
</dbReference>
<keyword evidence="4 7" id="KW-0812">Transmembrane</keyword>
<evidence type="ECO:0000256" key="4">
    <source>
        <dbReference type="ARBA" id="ARBA00022692"/>
    </source>
</evidence>
<keyword evidence="6 7" id="KW-0472">Membrane</keyword>
<evidence type="ECO:0000256" key="3">
    <source>
        <dbReference type="ARBA" id="ARBA00022475"/>
    </source>
</evidence>
<feature type="transmembrane region" description="Helical" evidence="7">
    <location>
        <begin position="148"/>
        <end position="167"/>
    </location>
</feature>
<evidence type="ECO:0000256" key="2">
    <source>
        <dbReference type="ARBA" id="ARBA00006162"/>
    </source>
</evidence>
<name>A0A6I4W1B0_9ACTN</name>
<keyword evidence="5 7" id="KW-1133">Transmembrane helix</keyword>
<feature type="transmembrane region" description="Helical" evidence="7">
    <location>
        <begin position="207"/>
        <end position="228"/>
    </location>
</feature>
<feature type="transmembrane region" description="Helical" evidence="7">
    <location>
        <begin position="320"/>
        <end position="338"/>
    </location>
</feature>
<dbReference type="OrthoDB" id="4775372at2"/>
<feature type="transmembrane region" description="Helical" evidence="7">
    <location>
        <begin position="372"/>
        <end position="392"/>
    </location>
</feature>
<feature type="domain" description="EccD-like transmembrane" evidence="8">
    <location>
        <begin position="120"/>
        <end position="461"/>
    </location>
</feature>
<dbReference type="NCBIfam" id="TIGR03920">
    <property type="entry name" value="T7SS_EccD"/>
    <property type="match status" value="1"/>
</dbReference>
<accession>A0A6I4W1B0</accession>
<sequence>MYTTTGSDLCRVAIVAPHRRIDLSLPADIPLAHMLPTLLQVAGADLADSGLRHSSWILQRLDEPPLDESRSLSDHGVRDGELLYFRPELAQLPEVTFDDVADVVATGVNEYADRWRPETTRRVGLAGTAVALLAGAAALALAGPPWGLAAAVAGAVALALTVGAAVLSRALGDAAAGAVLGWAALPYAFLGGLLAPARPVGLASLGAPHLLAGSAAVTAVAAVCAVSVVDGLPAFLGGALTALLGAIAAALVQGAGLDARGTAALFAAVCLAFTAFLPSMSFRLARLPLPPVPETAEELRDAQTFDGPTLLRRTREADRFGTGLVAAVALVCLGAQAFLVTGDGWMPATMSACVSAVLLLRARVFVRRPQRLWLLGSGAAGPVLLALAAAGSHAPRTVLLAVVLPALAAATVAAVTALRLPVRKPSPFWGRAGDILDMTLIVSLFPLAVGLLGLYSRMRGLAG</sequence>
<evidence type="ECO:0000313" key="10">
    <source>
        <dbReference type="Proteomes" id="UP000431901"/>
    </source>
</evidence>
<keyword evidence="3" id="KW-1003">Cell membrane</keyword>
<organism evidence="9 10">
    <name type="scientific">Actinomadura rayongensis</name>
    <dbReference type="NCBI Taxonomy" id="1429076"/>
    <lineage>
        <taxon>Bacteria</taxon>
        <taxon>Bacillati</taxon>
        <taxon>Actinomycetota</taxon>
        <taxon>Actinomycetes</taxon>
        <taxon>Streptosporangiales</taxon>
        <taxon>Thermomonosporaceae</taxon>
        <taxon>Actinomadura</taxon>
    </lineage>
</organism>
<keyword evidence="10" id="KW-1185">Reference proteome</keyword>
<evidence type="ECO:0000259" key="8">
    <source>
        <dbReference type="Pfam" id="PF19053"/>
    </source>
</evidence>
<dbReference type="Pfam" id="PF08817">
    <property type="entry name" value="YukD"/>
    <property type="match status" value="1"/>
</dbReference>
<evidence type="ECO:0000256" key="1">
    <source>
        <dbReference type="ARBA" id="ARBA00004651"/>
    </source>
</evidence>
<dbReference type="Pfam" id="PF19053">
    <property type="entry name" value="EccD"/>
    <property type="match status" value="1"/>
</dbReference>
<feature type="transmembrane region" description="Helical" evidence="7">
    <location>
        <begin position="235"/>
        <end position="255"/>
    </location>
</feature>
<dbReference type="Gene3D" id="3.10.20.90">
    <property type="entry name" value="Phosphatidylinositol 3-kinase Catalytic Subunit, Chain A, domain 1"/>
    <property type="match status" value="1"/>
</dbReference>
<evidence type="ECO:0000256" key="7">
    <source>
        <dbReference type="SAM" id="Phobius"/>
    </source>
</evidence>
<dbReference type="Proteomes" id="UP000431901">
    <property type="component" value="Unassembled WGS sequence"/>
</dbReference>
<evidence type="ECO:0000256" key="5">
    <source>
        <dbReference type="ARBA" id="ARBA00022989"/>
    </source>
</evidence>
<feature type="transmembrane region" description="Helical" evidence="7">
    <location>
        <begin position="434"/>
        <end position="455"/>
    </location>
</feature>
<dbReference type="InterPro" id="IPR044049">
    <property type="entry name" value="EccD_transm"/>
</dbReference>
<feature type="transmembrane region" description="Helical" evidence="7">
    <location>
        <begin position="261"/>
        <end position="280"/>
    </location>
</feature>
<feature type="transmembrane region" description="Helical" evidence="7">
    <location>
        <begin position="398"/>
        <end position="422"/>
    </location>
</feature>
<dbReference type="GO" id="GO:0005886">
    <property type="term" value="C:plasma membrane"/>
    <property type="evidence" value="ECO:0007669"/>
    <property type="project" value="UniProtKB-SubCell"/>
</dbReference>
<dbReference type="AlphaFoldDB" id="A0A6I4W1B0"/>
<dbReference type="EMBL" id="WUTW01000002">
    <property type="protein sequence ID" value="MXQ64329.1"/>
    <property type="molecule type" value="Genomic_DNA"/>
</dbReference>
<evidence type="ECO:0000256" key="6">
    <source>
        <dbReference type="ARBA" id="ARBA00023136"/>
    </source>
</evidence>
<feature type="transmembrane region" description="Helical" evidence="7">
    <location>
        <begin position="174"/>
        <end position="195"/>
    </location>
</feature>
<dbReference type="InterPro" id="IPR006707">
    <property type="entry name" value="T7SS_EccD"/>
</dbReference>
<dbReference type="InterPro" id="IPR024962">
    <property type="entry name" value="YukD-like"/>
</dbReference>
<gene>
    <name evidence="9" type="primary">eccD</name>
    <name evidence="9" type="ORF">GQ466_09795</name>
</gene>
<proteinExistence type="inferred from homology"/>
<reference evidence="9 10" key="1">
    <citation type="submission" date="2019-12" db="EMBL/GenBank/DDBJ databases">
        <title>Nocardia macrotermitis sp. nov. and Nocardia aurantia sp. nov., isolated from the gut of the fungus growing-termite Macrotermes natalensis.</title>
        <authorList>
            <person name="Christine B."/>
            <person name="Rene B."/>
        </authorList>
    </citation>
    <scope>NUCLEOTIDE SEQUENCE [LARGE SCALE GENOMIC DNA]</scope>
    <source>
        <strain evidence="9 10">DSM 102126</strain>
    </source>
</reference>
<evidence type="ECO:0000313" key="9">
    <source>
        <dbReference type="EMBL" id="MXQ64329.1"/>
    </source>
</evidence>
<comment type="similarity">
    <text evidence="2">Belongs to the EccD/Snm4 family.</text>
</comment>
<protein>
    <submittedName>
        <fullName evidence="9">Type VII secretion integral membrane protein EccD</fullName>
    </submittedName>
</protein>
<dbReference type="RefSeq" id="WP_161102576.1">
    <property type="nucleotide sequence ID" value="NZ_JBHLYI010000013.1"/>
</dbReference>